<dbReference type="GO" id="GO:0015031">
    <property type="term" value="P:protein transport"/>
    <property type="evidence" value="ECO:0007669"/>
    <property type="project" value="UniProtKB-KW"/>
</dbReference>
<evidence type="ECO:0000256" key="4">
    <source>
        <dbReference type="ARBA" id="ARBA00022692"/>
    </source>
</evidence>
<evidence type="ECO:0000256" key="1">
    <source>
        <dbReference type="ARBA" id="ARBA00004162"/>
    </source>
</evidence>
<evidence type="ECO:0000256" key="7">
    <source>
        <dbReference type="RuleBase" id="RU003879"/>
    </source>
</evidence>
<gene>
    <name evidence="8" type="ORF">EGN73_18425</name>
</gene>
<evidence type="ECO:0000256" key="5">
    <source>
        <dbReference type="ARBA" id="ARBA00022989"/>
    </source>
</evidence>
<sequence length="213" mass="23587">MARKKGRMSQEVNAGSMADIAFLLLIFFLVTTTIASDKGILNFLPPKQDPNQPPPEILLNERNIFNILVNANDQLLVEGDYLENTNNLAEQVKEFLLNFGAPDEEAVALFNSLPASLREKARRDPSSSDHPMSGGAVVSIKTNRGTSYEMYLEVLDQVKKAYFEIYAERVGLTADQYRALTGRNPAERELQDRGKEGIPMAISIAEPDKIGGN</sequence>
<evidence type="ECO:0000313" key="9">
    <source>
        <dbReference type="Proteomes" id="UP000727490"/>
    </source>
</evidence>
<comment type="caution">
    <text evidence="8">The sequence shown here is derived from an EMBL/GenBank/DDBJ whole genome shotgun (WGS) entry which is preliminary data.</text>
</comment>
<name>A0A951MIC0_9BACT</name>
<dbReference type="RefSeq" id="WP_219293122.1">
    <property type="nucleotide sequence ID" value="NZ_RPHB01000009.1"/>
</dbReference>
<dbReference type="GO" id="GO:0005886">
    <property type="term" value="C:plasma membrane"/>
    <property type="evidence" value="ECO:0007669"/>
    <property type="project" value="UniProtKB-SubCell"/>
</dbReference>
<dbReference type="Pfam" id="PF02472">
    <property type="entry name" value="ExbD"/>
    <property type="match status" value="1"/>
</dbReference>
<dbReference type="EMBL" id="RPHB01000009">
    <property type="protein sequence ID" value="MBW3469776.1"/>
    <property type="molecule type" value="Genomic_DNA"/>
</dbReference>
<keyword evidence="5" id="KW-1133">Transmembrane helix</keyword>
<evidence type="ECO:0000256" key="6">
    <source>
        <dbReference type="ARBA" id="ARBA00023136"/>
    </source>
</evidence>
<evidence type="ECO:0000256" key="3">
    <source>
        <dbReference type="ARBA" id="ARBA00022475"/>
    </source>
</evidence>
<dbReference type="GO" id="GO:0022857">
    <property type="term" value="F:transmembrane transporter activity"/>
    <property type="evidence" value="ECO:0007669"/>
    <property type="project" value="InterPro"/>
</dbReference>
<evidence type="ECO:0000313" key="8">
    <source>
        <dbReference type="EMBL" id="MBW3469776.1"/>
    </source>
</evidence>
<keyword evidence="4 7" id="KW-0812">Transmembrane</keyword>
<evidence type="ECO:0000256" key="2">
    <source>
        <dbReference type="ARBA" id="ARBA00005811"/>
    </source>
</evidence>
<keyword evidence="7" id="KW-0813">Transport</keyword>
<organism evidence="8 9">
    <name type="scientific">Arthrospiribacter ruber</name>
    <dbReference type="NCBI Taxonomy" id="2487934"/>
    <lineage>
        <taxon>Bacteria</taxon>
        <taxon>Pseudomonadati</taxon>
        <taxon>Bacteroidota</taxon>
        <taxon>Cytophagia</taxon>
        <taxon>Cytophagales</taxon>
        <taxon>Cyclobacteriaceae</taxon>
        <taxon>Arthrospiribacter</taxon>
    </lineage>
</organism>
<dbReference type="PANTHER" id="PTHR30558:SF3">
    <property type="entry name" value="BIOPOLYMER TRANSPORT PROTEIN EXBD-RELATED"/>
    <property type="match status" value="1"/>
</dbReference>
<dbReference type="AlphaFoldDB" id="A0A951MIC0"/>
<dbReference type="PANTHER" id="PTHR30558">
    <property type="entry name" value="EXBD MEMBRANE COMPONENT OF PMF-DRIVEN MACROMOLECULE IMPORT SYSTEM"/>
    <property type="match status" value="1"/>
</dbReference>
<keyword evidence="3" id="KW-1003">Cell membrane</keyword>
<dbReference type="Proteomes" id="UP000727490">
    <property type="component" value="Unassembled WGS sequence"/>
</dbReference>
<comment type="similarity">
    <text evidence="2 7">Belongs to the ExbD/TolR family.</text>
</comment>
<proteinExistence type="inferred from homology"/>
<keyword evidence="6" id="KW-0472">Membrane</keyword>
<accession>A0A951MIC0</accession>
<dbReference type="InterPro" id="IPR003400">
    <property type="entry name" value="ExbD"/>
</dbReference>
<reference evidence="8 9" key="1">
    <citation type="journal article" date="2020" name="Syst. Appl. Microbiol.">
        <title>Arthrospiribacter ruber gen. nov., sp. nov., a novel bacterium isolated from Arthrospira cultures.</title>
        <authorList>
            <person name="Waleron M."/>
            <person name="Misztak A."/>
            <person name="Waleron M.M."/>
            <person name="Furmaniak M."/>
            <person name="Mrozik A."/>
            <person name="Waleron K."/>
        </authorList>
    </citation>
    <scope>NUCLEOTIDE SEQUENCE [LARGE SCALE GENOMIC DNA]</scope>
    <source>
        <strain evidence="8 9">DPMB0001</strain>
    </source>
</reference>
<comment type="subcellular location">
    <subcellularLocation>
        <location evidence="1">Cell membrane</location>
        <topology evidence="1">Single-pass membrane protein</topology>
    </subcellularLocation>
    <subcellularLocation>
        <location evidence="7">Cell membrane</location>
        <topology evidence="7">Single-pass type II membrane protein</topology>
    </subcellularLocation>
</comment>
<protein>
    <submittedName>
        <fullName evidence="8">Biopolymer transporter ExbD</fullName>
    </submittedName>
</protein>
<keyword evidence="9" id="KW-1185">Reference proteome</keyword>
<keyword evidence="7" id="KW-0653">Protein transport</keyword>